<dbReference type="PANTHER" id="PTHR11893">
    <property type="entry name" value="INNEXIN"/>
    <property type="match status" value="1"/>
</dbReference>
<dbReference type="InterPro" id="IPR000990">
    <property type="entry name" value="Innexin"/>
</dbReference>
<dbReference type="Proteomes" id="UP000515154">
    <property type="component" value="Unplaced"/>
</dbReference>
<dbReference type="Pfam" id="PF00876">
    <property type="entry name" value="Innexin"/>
    <property type="match status" value="1"/>
</dbReference>
<dbReference type="KEGG" id="osn:115230603"/>
<comment type="subcellular location">
    <subcellularLocation>
        <location evidence="1 9">Cell membrane</location>
        <topology evidence="1 9">Multi-pass membrane protein</topology>
    </subcellularLocation>
</comment>
<feature type="transmembrane region" description="Helical" evidence="9">
    <location>
        <begin position="30"/>
        <end position="48"/>
    </location>
</feature>
<reference evidence="11" key="1">
    <citation type="submission" date="2025-08" db="UniProtKB">
        <authorList>
            <consortium name="RefSeq"/>
        </authorList>
    </citation>
    <scope>IDENTIFICATION</scope>
</reference>
<evidence type="ECO:0000256" key="2">
    <source>
        <dbReference type="ARBA" id="ARBA00022448"/>
    </source>
</evidence>
<keyword evidence="6 9" id="KW-0406">Ion transport</keyword>
<evidence type="ECO:0000256" key="3">
    <source>
        <dbReference type="ARBA" id="ARBA00022475"/>
    </source>
</evidence>
<evidence type="ECO:0000256" key="6">
    <source>
        <dbReference type="ARBA" id="ARBA00023065"/>
    </source>
</evidence>
<evidence type="ECO:0000313" key="11">
    <source>
        <dbReference type="RefSeq" id="XP_029656603.1"/>
    </source>
</evidence>
<organism evidence="10 11">
    <name type="scientific">Octopus sinensis</name>
    <name type="common">East Asian common octopus</name>
    <dbReference type="NCBI Taxonomy" id="2607531"/>
    <lineage>
        <taxon>Eukaryota</taxon>
        <taxon>Metazoa</taxon>
        <taxon>Spiralia</taxon>
        <taxon>Lophotrochozoa</taxon>
        <taxon>Mollusca</taxon>
        <taxon>Cephalopoda</taxon>
        <taxon>Coleoidea</taxon>
        <taxon>Octopodiformes</taxon>
        <taxon>Octopoda</taxon>
        <taxon>Incirrata</taxon>
        <taxon>Octopodidae</taxon>
        <taxon>Octopus</taxon>
    </lineage>
</organism>
<dbReference type="RefSeq" id="XP_029656603.1">
    <property type="nucleotide sequence ID" value="XM_029800743.1"/>
</dbReference>
<protein>
    <recommendedName>
        <fullName evidence="9">Innexin</fullName>
    </recommendedName>
</protein>
<sequence length="398" mass="46564">MKLLTVFSQAVVNSESRKDDDKADRLNYRYGAALLIAFSVIVLTENYVGKPIHCLSSGLVGYAEYAHKLCYMKGTYFVPHGAQFPKTQEEINSRTVYYYHWIQFIFMILAFLYYIPIIIWRTYSSKSGFSLSKNIQTCIKARNSVTVADKKRLIKCVSDEISNYVSRRNLPMSTTSYIFYLIKTITMFGGRRQGNYFTISYLICKILFLVSICLQIILLNKFLGFQFQKYGLFLINEYVHGREINESSFFPRVTYCTFSIRNFNTVNTYTLQCVLQINLFLEKIFLALWVFYMIAGIYSLCYFFSWLYYLTSLRKRVSCIKIHLPSVDEHNSTVTDFVSKYLKTDGCFIIRMISHNVDKVTADDIVDSCWMDYLEFNEVIGNRQGILWKNLPFEGNLY</sequence>
<evidence type="ECO:0000256" key="4">
    <source>
        <dbReference type="ARBA" id="ARBA00022692"/>
    </source>
</evidence>
<proteinExistence type="inferred from homology"/>
<evidence type="ECO:0000256" key="5">
    <source>
        <dbReference type="ARBA" id="ARBA00022989"/>
    </source>
</evidence>
<keyword evidence="3" id="KW-1003">Cell membrane</keyword>
<feature type="transmembrane region" description="Helical" evidence="9">
    <location>
        <begin position="284"/>
        <end position="309"/>
    </location>
</feature>
<keyword evidence="7 9" id="KW-0472">Membrane</keyword>
<evidence type="ECO:0000313" key="10">
    <source>
        <dbReference type="Proteomes" id="UP000515154"/>
    </source>
</evidence>
<keyword evidence="2 9" id="KW-0813">Transport</keyword>
<keyword evidence="10" id="KW-1185">Reference proteome</keyword>
<dbReference type="AlphaFoldDB" id="A0A6P7TXV8"/>
<dbReference type="PANTHER" id="PTHR11893:SF36">
    <property type="entry name" value="INNEXIN-5"/>
    <property type="match status" value="1"/>
</dbReference>
<dbReference type="PROSITE" id="PS51013">
    <property type="entry name" value="PANNEXIN"/>
    <property type="match status" value="1"/>
</dbReference>
<gene>
    <name evidence="11" type="primary">LOC115230603</name>
    <name evidence="9" type="synonym">inx</name>
</gene>
<evidence type="ECO:0000256" key="8">
    <source>
        <dbReference type="ARBA" id="ARBA00023303"/>
    </source>
</evidence>
<dbReference type="GO" id="GO:0034220">
    <property type="term" value="P:monoatomic ion transmembrane transport"/>
    <property type="evidence" value="ECO:0007669"/>
    <property type="project" value="UniProtKB-KW"/>
</dbReference>
<dbReference type="GO" id="GO:0005886">
    <property type="term" value="C:plasma membrane"/>
    <property type="evidence" value="ECO:0007669"/>
    <property type="project" value="UniProtKB-SubCell"/>
</dbReference>
<dbReference type="GO" id="GO:0005921">
    <property type="term" value="C:gap junction"/>
    <property type="evidence" value="ECO:0007669"/>
    <property type="project" value="UniProtKB-UniRule"/>
</dbReference>
<comment type="similarity">
    <text evidence="9">Belongs to the pannexin family.</text>
</comment>
<evidence type="ECO:0000256" key="7">
    <source>
        <dbReference type="ARBA" id="ARBA00023136"/>
    </source>
</evidence>
<evidence type="ECO:0000256" key="9">
    <source>
        <dbReference type="RuleBase" id="RU010713"/>
    </source>
</evidence>
<feature type="transmembrane region" description="Helical" evidence="9">
    <location>
        <begin position="96"/>
        <end position="120"/>
    </location>
</feature>
<comment type="function">
    <text evidence="9">Structural component of the gap junctions.</text>
</comment>
<accession>A0A6P7TXV8</accession>
<evidence type="ECO:0000256" key="1">
    <source>
        <dbReference type="ARBA" id="ARBA00004651"/>
    </source>
</evidence>
<keyword evidence="8 9" id="KW-0407">Ion channel</keyword>
<keyword evidence="5 9" id="KW-1133">Transmembrane helix</keyword>
<keyword evidence="4 9" id="KW-0812">Transmembrane</keyword>
<name>A0A6P7TXV8_9MOLL</name>
<feature type="transmembrane region" description="Helical" evidence="9">
    <location>
        <begin position="196"/>
        <end position="219"/>
    </location>
</feature>
<dbReference type="PRINTS" id="PR01262">
    <property type="entry name" value="INNEXIN"/>
</dbReference>